<keyword evidence="3" id="KW-0813">Transport</keyword>
<evidence type="ECO:0000256" key="1">
    <source>
        <dbReference type="ARBA" id="ARBA00004141"/>
    </source>
</evidence>
<accession>A0A6A7ZIF1</accession>
<dbReference type="InterPro" id="IPR014090">
    <property type="entry name" value="Siderophore_transpt_RhtX/FptX"/>
</dbReference>
<reference evidence="7" key="1">
    <citation type="journal article" date="2013" name="Genome Biol.">
        <title>Comparative genomics of the core and accessory genomes of 48 Sinorhizobium strains comprising five genospecies.</title>
        <authorList>
            <person name="Sugawara M."/>
            <person name="Epstein B."/>
            <person name="Badgley B.D."/>
            <person name="Unno T."/>
            <person name="Xu L."/>
            <person name="Reese J."/>
            <person name="Gyaneshwar P."/>
            <person name="Denny R."/>
            <person name="Mudge J."/>
            <person name="Bharti A.K."/>
            <person name="Farmer A.D."/>
            <person name="May G.D."/>
            <person name="Woodward J.E."/>
            <person name="Medigue C."/>
            <person name="Vallenet D."/>
            <person name="Lajus A."/>
            <person name="Rouy Z."/>
            <person name="Martinez-Vaz B."/>
            <person name="Tiffin P."/>
            <person name="Young N.D."/>
            <person name="Sadowsky M.J."/>
        </authorList>
    </citation>
    <scope>NUCLEOTIDE SEQUENCE</scope>
    <source>
        <strain evidence="7">M30</strain>
    </source>
</reference>
<dbReference type="InterPro" id="IPR004752">
    <property type="entry name" value="AmpG_permease/AT-1"/>
</dbReference>
<sequence>MLAAVVQGSDPIMTIAQTSPAVREGSTAAGAGRLYAVLGGLYLAQGIPTYLLLVALPPLMRESGASRTAIGLFSLLMLPLVLKFAVAPLVDRWAPWPGLGHRRGWVVPTQLLVSAGIASMALVEPDRAGTLFAIGICITLLSSVQDIATDGYAVRHLNGRTLAIGNAVQAGSIALGVIVGGTLTLVLFHKIGWRPTILLVACLSLLPLVAAIWMKDRAVASPEAPLRRRASLFGFFRRPNAWMILAFALTYRASEGLVRGMEGSYLVDSKVPTEWIGYMSGAAAATAGLLGALIAALIIRKAGLTATLILLGGLRSLCFLAFALNAFGIWPGIAVAMSASAFQTLIRYMELVAIYSFFMASSSDDQPGTDFTILSCAELVVYLIGTSIAGYVADRFGYATLFSSATVISVLGIGLSVWMLERLKARPSRSR</sequence>
<dbReference type="GO" id="GO:0016020">
    <property type="term" value="C:membrane"/>
    <property type="evidence" value="ECO:0007669"/>
    <property type="project" value="UniProtKB-SubCell"/>
</dbReference>
<organism evidence="7">
    <name type="scientific">Rhizobium meliloti</name>
    <name type="common">Ensifer meliloti</name>
    <name type="synonym">Sinorhizobium meliloti</name>
    <dbReference type="NCBI Taxonomy" id="382"/>
    <lineage>
        <taxon>Bacteria</taxon>
        <taxon>Pseudomonadati</taxon>
        <taxon>Pseudomonadota</taxon>
        <taxon>Alphaproteobacteria</taxon>
        <taxon>Hyphomicrobiales</taxon>
        <taxon>Rhizobiaceae</taxon>
        <taxon>Sinorhizobium/Ensifer group</taxon>
        <taxon>Sinorhizobium</taxon>
    </lineage>
</organism>
<evidence type="ECO:0000313" key="7">
    <source>
        <dbReference type="EMBL" id="MQW02753.1"/>
    </source>
</evidence>
<dbReference type="Pfam" id="PF07690">
    <property type="entry name" value="MFS_1"/>
    <property type="match status" value="1"/>
</dbReference>
<dbReference type="CDD" id="cd17485">
    <property type="entry name" value="MFS_MFSD3"/>
    <property type="match status" value="1"/>
</dbReference>
<evidence type="ECO:0000256" key="6">
    <source>
        <dbReference type="ARBA" id="ARBA00023136"/>
    </source>
</evidence>
<dbReference type="SMR" id="A0A6A7ZIF1"/>
<comment type="similarity">
    <text evidence="2">Belongs to the major facilitator superfamily.</text>
</comment>
<dbReference type="GO" id="GO:0022857">
    <property type="term" value="F:transmembrane transporter activity"/>
    <property type="evidence" value="ECO:0007669"/>
    <property type="project" value="InterPro"/>
</dbReference>
<dbReference type="PANTHER" id="PTHR12778:SF10">
    <property type="entry name" value="MAJOR FACILITATOR SUPERFAMILY DOMAIN-CONTAINING PROTEIN 3"/>
    <property type="match status" value="1"/>
</dbReference>
<dbReference type="PANTHER" id="PTHR12778">
    <property type="entry name" value="SOLUTE CARRIER FAMILY 33 ACETYL-COA TRANSPORTER -RELATED"/>
    <property type="match status" value="1"/>
</dbReference>
<dbReference type="InterPro" id="IPR011701">
    <property type="entry name" value="MFS"/>
</dbReference>
<dbReference type="InterPro" id="IPR036259">
    <property type="entry name" value="MFS_trans_sf"/>
</dbReference>
<dbReference type="Gene3D" id="1.20.1250.20">
    <property type="entry name" value="MFS general substrate transporter like domains"/>
    <property type="match status" value="2"/>
</dbReference>
<dbReference type="EMBL" id="WISP01000027">
    <property type="protein sequence ID" value="MQW02753.1"/>
    <property type="molecule type" value="Genomic_DNA"/>
</dbReference>
<name>A0A6A7ZIF1_RHIML</name>
<dbReference type="NCBIfam" id="TIGR02718">
    <property type="entry name" value="sider_RhtX_FptX"/>
    <property type="match status" value="1"/>
</dbReference>
<keyword evidence="4" id="KW-0812">Transmembrane</keyword>
<evidence type="ECO:0000256" key="3">
    <source>
        <dbReference type="ARBA" id="ARBA00022448"/>
    </source>
</evidence>
<proteinExistence type="inferred from homology"/>
<dbReference type="SUPFAM" id="SSF103473">
    <property type="entry name" value="MFS general substrate transporter"/>
    <property type="match status" value="1"/>
</dbReference>
<dbReference type="AlphaFoldDB" id="A0A6A7ZIF1"/>
<evidence type="ECO:0000256" key="4">
    <source>
        <dbReference type="ARBA" id="ARBA00022692"/>
    </source>
</evidence>
<evidence type="ECO:0000256" key="5">
    <source>
        <dbReference type="ARBA" id="ARBA00022989"/>
    </source>
</evidence>
<gene>
    <name evidence="7" type="ORF">GHK45_02570</name>
</gene>
<keyword evidence="5" id="KW-1133">Transmembrane helix</keyword>
<comment type="subcellular location">
    <subcellularLocation>
        <location evidence="1">Membrane</location>
        <topology evidence="1">Multi-pass membrane protein</topology>
    </subcellularLocation>
</comment>
<evidence type="ECO:0000256" key="2">
    <source>
        <dbReference type="ARBA" id="ARBA00008335"/>
    </source>
</evidence>
<comment type="caution">
    <text evidence="7">The sequence shown here is derived from an EMBL/GenBank/DDBJ whole genome shotgun (WGS) entry which is preliminary data.</text>
</comment>
<protein>
    <submittedName>
        <fullName evidence="7">RhtX/FptX family siderophore transporter</fullName>
    </submittedName>
</protein>
<keyword evidence="6" id="KW-0472">Membrane</keyword>